<dbReference type="InterPro" id="IPR035959">
    <property type="entry name" value="RutC-like_sf"/>
</dbReference>
<gene>
    <name evidence="2" type="ORF">GA0061080_10041</name>
</gene>
<evidence type="ECO:0000313" key="2">
    <source>
        <dbReference type="EMBL" id="SCB79542.1"/>
    </source>
</evidence>
<dbReference type="EMBL" id="FMBA01000004">
    <property type="protein sequence ID" value="SCB79542.1"/>
    <property type="molecule type" value="Genomic_DNA"/>
</dbReference>
<protein>
    <submittedName>
        <fullName evidence="2">Enamine deaminase RidA, house cleaning of reactive enamine intermediates, YjgF/YER057c/UK114 family</fullName>
    </submittedName>
</protein>
<accession>A0A1C3ZBA7</accession>
<dbReference type="InterPro" id="IPR019897">
    <property type="entry name" value="RidA_CS"/>
</dbReference>
<comment type="similarity">
    <text evidence="1">Belongs to the RutC family.</text>
</comment>
<dbReference type="STRING" id="1798183.GA0061080_10041"/>
<organism evidence="2 3">
    <name type="scientific">Gilliamella intestini</name>
    <dbReference type="NCBI Taxonomy" id="1798183"/>
    <lineage>
        <taxon>Bacteria</taxon>
        <taxon>Pseudomonadati</taxon>
        <taxon>Pseudomonadota</taxon>
        <taxon>Gammaproteobacteria</taxon>
        <taxon>Orbales</taxon>
        <taxon>Orbaceae</taxon>
        <taxon>Gilliamella</taxon>
    </lineage>
</organism>
<dbReference type="InterPro" id="IPR035709">
    <property type="entry name" value="YoaB-like"/>
</dbReference>
<evidence type="ECO:0000313" key="3">
    <source>
        <dbReference type="Proteomes" id="UP000199698"/>
    </source>
</evidence>
<name>A0A1C3ZBA7_9GAMM</name>
<reference evidence="3" key="1">
    <citation type="submission" date="2016-08" db="EMBL/GenBank/DDBJ databases">
        <authorList>
            <person name="Varghese N."/>
            <person name="Submissions Spin"/>
        </authorList>
    </citation>
    <scope>NUCLEOTIDE SEQUENCE [LARGE SCALE GENOMIC DNA]</scope>
    <source>
        <strain evidence="3">R-53144</strain>
    </source>
</reference>
<dbReference type="PANTHER" id="PTHR47328">
    <property type="match status" value="1"/>
</dbReference>
<proteinExistence type="inferred from homology"/>
<dbReference type="PROSITE" id="PS01094">
    <property type="entry name" value="UPF0076"/>
    <property type="match status" value="1"/>
</dbReference>
<evidence type="ECO:0000256" key="1">
    <source>
        <dbReference type="ARBA" id="ARBA00010552"/>
    </source>
</evidence>
<keyword evidence="3" id="KW-1185">Reference proteome</keyword>
<dbReference type="OrthoDB" id="6899345at2"/>
<sequence>MTITRIDPEERWSEAVIYNNVIYYTSVPTNLENDAYIQTKSALAEIDKILARANSDKAHILDVTLFLVNKNDFAAMNKAWDEWVVKGSAPVRCTVQAGLMKKEYLIEIKIVAAVKN</sequence>
<dbReference type="Gene3D" id="3.30.1330.40">
    <property type="entry name" value="RutC-like"/>
    <property type="match status" value="1"/>
</dbReference>
<dbReference type="PANTHER" id="PTHR47328:SF1">
    <property type="entry name" value="RUTC FAMILY PROTEIN YOAB"/>
    <property type="match status" value="1"/>
</dbReference>
<dbReference type="AlphaFoldDB" id="A0A1C3ZBA7"/>
<dbReference type="RefSeq" id="WP_091119875.1">
    <property type="nucleotide sequence ID" value="NZ_FMBA01000004.1"/>
</dbReference>
<dbReference type="CDD" id="cd06150">
    <property type="entry name" value="YjgF_YER057c_UK114_like_2"/>
    <property type="match status" value="1"/>
</dbReference>
<dbReference type="Proteomes" id="UP000199698">
    <property type="component" value="Unassembled WGS sequence"/>
</dbReference>
<dbReference type="Pfam" id="PF01042">
    <property type="entry name" value="Ribonuc_L-PSP"/>
    <property type="match status" value="1"/>
</dbReference>
<dbReference type="SUPFAM" id="SSF55298">
    <property type="entry name" value="YjgF-like"/>
    <property type="match status" value="1"/>
</dbReference>
<dbReference type="InterPro" id="IPR006175">
    <property type="entry name" value="YjgF/YER057c/UK114"/>
</dbReference>